<dbReference type="Pfam" id="PF22725">
    <property type="entry name" value="GFO_IDH_MocA_C3"/>
    <property type="match status" value="1"/>
</dbReference>
<dbReference type="KEGG" id="stcm:SCMC78_30380"/>
<dbReference type="PANTHER" id="PTHR22604">
    <property type="entry name" value="OXIDOREDUCTASES"/>
    <property type="match status" value="1"/>
</dbReference>
<dbReference type="GO" id="GO:0000166">
    <property type="term" value="F:nucleotide binding"/>
    <property type="evidence" value="ECO:0007669"/>
    <property type="project" value="InterPro"/>
</dbReference>
<evidence type="ECO:0000256" key="1">
    <source>
        <dbReference type="ARBA" id="ARBA00010928"/>
    </source>
</evidence>
<dbReference type="GO" id="GO:0016491">
    <property type="term" value="F:oxidoreductase activity"/>
    <property type="evidence" value="ECO:0007669"/>
    <property type="project" value="UniProtKB-KW"/>
</dbReference>
<evidence type="ECO:0000256" key="2">
    <source>
        <dbReference type="ARBA" id="ARBA00023002"/>
    </source>
</evidence>
<dbReference type="Gene3D" id="3.40.50.720">
    <property type="entry name" value="NAD(P)-binding Rossmann-like Domain"/>
    <property type="match status" value="1"/>
</dbReference>
<evidence type="ECO:0000259" key="4">
    <source>
        <dbReference type="Pfam" id="PF22725"/>
    </source>
</evidence>
<dbReference type="SUPFAM" id="SSF51735">
    <property type="entry name" value="NAD(P)-binding Rossmann-fold domains"/>
    <property type="match status" value="1"/>
</dbReference>
<dbReference type="InterPro" id="IPR036291">
    <property type="entry name" value="NAD(P)-bd_dom_sf"/>
</dbReference>
<proteinExistence type="inferred from homology"/>
<protein>
    <submittedName>
        <fullName evidence="5">Gfo/Idh/MocA family oxidoreductase</fullName>
    </submittedName>
</protein>
<dbReference type="InterPro" id="IPR055170">
    <property type="entry name" value="GFO_IDH_MocA-like_dom"/>
</dbReference>
<gene>
    <name evidence="5" type="ORF">SCMC78_30380</name>
</gene>
<evidence type="ECO:0000313" key="5">
    <source>
        <dbReference type="EMBL" id="BFP53231.1"/>
    </source>
</evidence>
<reference evidence="5" key="1">
    <citation type="submission" date="2024-07" db="EMBL/GenBank/DDBJ databases">
        <title>Complete genome sequences of cellulolytic bacteria, Kitasatospora sp. CMC57 and Streptomyces sp. CMC78, isolated from Japanese agricultural soil.</title>
        <authorList>
            <person name="Hashimoto T."/>
            <person name="Ito M."/>
            <person name="Iwamoto M."/>
            <person name="Fukahori D."/>
            <person name="Shoda T."/>
            <person name="Sakoda M."/>
            <person name="Morohoshi T."/>
            <person name="Mitsuboshi M."/>
            <person name="Nishizawa T."/>
        </authorList>
    </citation>
    <scope>NUCLEOTIDE SEQUENCE</scope>
    <source>
        <strain evidence="5">CMC78</strain>
    </source>
</reference>
<dbReference type="PANTHER" id="PTHR22604:SF105">
    <property type="entry name" value="TRANS-1,2-DIHYDROBENZENE-1,2-DIOL DEHYDROGENASE"/>
    <property type="match status" value="1"/>
</dbReference>
<dbReference type="EMBL" id="AP035884">
    <property type="protein sequence ID" value="BFP53231.1"/>
    <property type="molecule type" value="Genomic_DNA"/>
</dbReference>
<accession>A0AB33KGT2</accession>
<sequence length="329" mass="34768">MEPLRIGVLGCAGIARRRMLPAFRACPGTELVAVASRDRLRSRETAAEAKCEAVHGYAELLARTDIDAVYLPLPAALHERWARAALEAGKHVLGEKPLTTDPAATARLAALAAASGLALRENVMFVHHPQHAAVARLVADGAIGDVRSFRAEFTVPRLPDDDIRYDPALGGGALFDTGVYPVRAALHFLGDGLELVGAVLTHGVPHRSVDTAGVALLRDAAGTGVQLTFGLDHGYRSRYEILGSAGAITVDRAFTPPAGARPLVRWERGTGAEQLDLPAHDQVLASVAEFAEAARTGAPPDPVLFRQADLLDRIRADARVVTGPAGPAR</sequence>
<organism evidence="5">
    <name type="scientific">Streptomyces sp. CMC78</name>
    <dbReference type="NCBI Taxonomy" id="3231512"/>
    <lineage>
        <taxon>Bacteria</taxon>
        <taxon>Bacillati</taxon>
        <taxon>Actinomycetota</taxon>
        <taxon>Actinomycetes</taxon>
        <taxon>Kitasatosporales</taxon>
        <taxon>Streptomycetaceae</taxon>
        <taxon>Streptomyces</taxon>
    </lineage>
</organism>
<comment type="similarity">
    <text evidence="1">Belongs to the Gfo/Idh/MocA family.</text>
</comment>
<dbReference type="Gene3D" id="3.30.360.10">
    <property type="entry name" value="Dihydrodipicolinate Reductase, domain 2"/>
    <property type="match status" value="1"/>
</dbReference>
<feature type="domain" description="GFO/IDH/MocA-like oxidoreductase" evidence="4">
    <location>
        <begin position="132"/>
        <end position="248"/>
    </location>
</feature>
<dbReference type="InterPro" id="IPR000683">
    <property type="entry name" value="Gfo/Idh/MocA-like_OxRdtase_N"/>
</dbReference>
<name>A0AB33KGT2_9ACTN</name>
<dbReference type="AlphaFoldDB" id="A0AB33KGT2"/>
<evidence type="ECO:0000259" key="3">
    <source>
        <dbReference type="Pfam" id="PF01408"/>
    </source>
</evidence>
<dbReference type="InterPro" id="IPR050984">
    <property type="entry name" value="Gfo/Idh/MocA_domain"/>
</dbReference>
<dbReference type="Pfam" id="PF01408">
    <property type="entry name" value="GFO_IDH_MocA"/>
    <property type="match status" value="1"/>
</dbReference>
<dbReference type="SUPFAM" id="SSF55347">
    <property type="entry name" value="Glyceraldehyde-3-phosphate dehydrogenase-like, C-terminal domain"/>
    <property type="match status" value="1"/>
</dbReference>
<dbReference type="RefSeq" id="WP_249627715.1">
    <property type="nucleotide sequence ID" value="NZ_AP035884.1"/>
</dbReference>
<feature type="domain" description="Gfo/Idh/MocA-like oxidoreductase N-terminal" evidence="3">
    <location>
        <begin position="4"/>
        <end position="120"/>
    </location>
</feature>
<keyword evidence="2" id="KW-0560">Oxidoreductase</keyword>